<dbReference type="InterPro" id="IPR050469">
    <property type="entry name" value="Diguanylate_Cyclase"/>
</dbReference>
<feature type="transmembrane region" description="Helical" evidence="3">
    <location>
        <begin position="6"/>
        <end position="22"/>
    </location>
</feature>
<dbReference type="OrthoDB" id="115048at2"/>
<comment type="catalytic activity">
    <reaction evidence="2">
        <text>2 GTP = 3',3'-c-di-GMP + 2 diphosphate</text>
        <dbReference type="Rhea" id="RHEA:24898"/>
        <dbReference type="ChEBI" id="CHEBI:33019"/>
        <dbReference type="ChEBI" id="CHEBI:37565"/>
        <dbReference type="ChEBI" id="CHEBI:58805"/>
        <dbReference type="EC" id="2.7.7.65"/>
    </reaction>
</comment>
<keyword evidence="3" id="KW-0472">Membrane</keyword>
<dbReference type="FunFam" id="3.30.70.270:FF:000001">
    <property type="entry name" value="Diguanylate cyclase domain protein"/>
    <property type="match status" value="1"/>
</dbReference>
<organism evidence="5 6">
    <name type="scientific">Granulicella sibirica</name>
    <dbReference type="NCBI Taxonomy" id="2479048"/>
    <lineage>
        <taxon>Bacteria</taxon>
        <taxon>Pseudomonadati</taxon>
        <taxon>Acidobacteriota</taxon>
        <taxon>Terriglobia</taxon>
        <taxon>Terriglobales</taxon>
        <taxon>Acidobacteriaceae</taxon>
        <taxon>Granulicella</taxon>
    </lineage>
</organism>
<dbReference type="AlphaFoldDB" id="A0A4Q0SXR1"/>
<gene>
    <name evidence="5" type="ORF">GRAN_2800</name>
</gene>
<reference evidence="5 6" key="1">
    <citation type="submission" date="2018-11" db="EMBL/GenBank/DDBJ databases">
        <authorList>
            <person name="Mardanov A.V."/>
            <person name="Ravin N.V."/>
            <person name="Dedysh S.N."/>
        </authorList>
    </citation>
    <scope>NUCLEOTIDE SEQUENCE [LARGE SCALE GENOMIC DNA]</scope>
    <source>
        <strain evidence="5 6">AF10</strain>
    </source>
</reference>
<reference evidence="6" key="2">
    <citation type="submission" date="2019-02" db="EMBL/GenBank/DDBJ databases">
        <title>Granulicella sibirica sp. nov., a psychrotolerant acidobacterium isolated from an organic soil layer in forested tundra, West Siberia.</title>
        <authorList>
            <person name="Oshkin I.Y."/>
            <person name="Kulichevskaya I.S."/>
            <person name="Rijpstra W.I.C."/>
            <person name="Sinninghe Damste J.S."/>
            <person name="Rakitin A.L."/>
            <person name="Ravin N.V."/>
            <person name="Dedysh S.N."/>
        </authorList>
    </citation>
    <scope>NUCLEOTIDE SEQUENCE [LARGE SCALE GENOMIC DNA]</scope>
    <source>
        <strain evidence="6">AF10</strain>
    </source>
</reference>
<dbReference type="PANTHER" id="PTHR45138">
    <property type="entry name" value="REGULATORY COMPONENTS OF SENSORY TRANSDUCTION SYSTEM"/>
    <property type="match status" value="1"/>
</dbReference>
<dbReference type="GO" id="GO:0005886">
    <property type="term" value="C:plasma membrane"/>
    <property type="evidence" value="ECO:0007669"/>
    <property type="project" value="TreeGrafter"/>
</dbReference>
<dbReference type="Gene3D" id="3.30.70.270">
    <property type="match status" value="1"/>
</dbReference>
<feature type="transmembrane region" description="Helical" evidence="3">
    <location>
        <begin position="34"/>
        <end position="52"/>
    </location>
</feature>
<dbReference type="GO" id="GO:0052621">
    <property type="term" value="F:diguanylate cyclase activity"/>
    <property type="evidence" value="ECO:0007669"/>
    <property type="project" value="UniProtKB-EC"/>
</dbReference>
<dbReference type="GO" id="GO:1902201">
    <property type="term" value="P:negative regulation of bacterial-type flagellum-dependent cell motility"/>
    <property type="evidence" value="ECO:0007669"/>
    <property type="project" value="TreeGrafter"/>
</dbReference>
<feature type="domain" description="GGDEF" evidence="4">
    <location>
        <begin position="189"/>
        <end position="328"/>
    </location>
</feature>
<name>A0A4Q0SXR1_9BACT</name>
<feature type="transmembrane region" description="Helical" evidence="3">
    <location>
        <begin position="58"/>
        <end position="77"/>
    </location>
</feature>
<keyword evidence="6" id="KW-1185">Reference proteome</keyword>
<dbReference type="Proteomes" id="UP000289437">
    <property type="component" value="Unassembled WGS sequence"/>
</dbReference>
<dbReference type="RefSeq" id="WP_161570966.1">
    <property type="nucleotide sequence ID" value="NZ_RDSM01000002.1"/>
</dbReference>
<comment type="caution">
    <text evidence="5">The sequence shown here is derived from an EMBL/GenBank/DDBJ whole genome shotgun (WGS) entry which is preliminary data.</text>
</comment>
<evidence type="ECO:0000256" key="2">
    <source>
        <dbReference type="ARBA" id="ARBA00034247"/>
    </source>
</evidence>
<dbReference type="EMBL" id="RDSM01000002">
    <property type="protein sequence ID" value="RXH55943.1"/>
    <property type="molecule type" value="Genomic_DNA"/>
</dbReference>
<keyword evidence="3" id="KW-0812">Transmembrane</keyword>
<evidence type="ECO:0000256" key="1">
    <source>
        <dbReference type="ARBA" id="ARBA00012528"/>
    </source>
</evidence>
<feature type="transmembrane region" description="Helical" evidence="3">
    <location>
        <begin position="124"/>
        <end position="148"/>
    </location>
</feature>
<evidence type="ECO:0000256" key="3">
    <source>
        <dbReference type="SAM" id="Phobius"/>
    </source>
</evidence>
<evidence type="ECO:0000313" key="6">
    <source>
        <dbReference type="Proteomes" id="UP000289437"/>
    </source>
</evidence>
<dbReference type="SMART" id="SM00267">
    <property type="entry name" value="GGDEF"/>
    <property type="match status" value="1"/>
</dbReference>
<sequence>MLLSDMLILGSFILLHVGALELSGRKNLFPRLGVALLASQVVAFAAMTSIHPHPAMRIALIGALVSIQVCETILLLLRGAKDRARMPMYFCATILTGFIAVNIFRSLAVLFIPRFQRQPYAGDLVTISFVVFITVALGIAFGFFWMTTAELSAELEKMASTDPLTRIYNRRVFREWCEREIDKSRRKGSTFSLLMMDLDHFKQINDRFGHIGGDEMLIGVVEKMQDSVRGIDILGRWGGEEFVALLPGASQDAALIVAQRVRINIEKLLMKRPEGASKQGGEPMRLTVSVGVATYRGKADQLEDIFQRADTALYRAKEGGRNQALWMA</sequence>
<dbReference type="Pfam" id="PF00990">
    <property type="entry name" value="GGDEF"/>
    <property type="match status" value="1"/>
</dbReference>
<evidence type="ECO:0000313" key="5">
    <source>
        <dbReference type="EMBL" id="RXH55943.1"/>
    </source>
</evidence>
<dbReference type="InterPro" id="IPR043128">
    <property type="entry name" value="Rev_trsase/Diguanyl_cyclase"/>
</dbReference>
<dbReference type="SUPFAM" id="SSF55073">
    <property type="entry name" value="Nucleotide cyclase"/>
    <property type="match status" value="1"/>
</dbReference>
<proteinExistence type="predicted"/>
<dbReference type="NCBIfam" id="TIGR00254">
    <property type="entry name" value="GGDEF"/>
    <property type="match status" value="1"/>
</dbReference>
<dbReference type="GO" id="GO:0043709">
    <property type="term" value="P:cell adhesion involved in single-species biofilm formation"/>
    <property type="evidence" value="ECO:0007669"/>
    <property type="project" value="TreeGrafter"/>
</dbReference>
<dbReference type="PROSITE" id="PS50887">
    <property type="entry name" value="GGDEF"/>
    <property type="match status" value="1"/>
</dbReference>
<dbReference type="InterPro" id="IPR029787">
    <property type="entry name" value="Nucleotide_cyclase"/>
</dbReference>
<keyword evidence="3" id="KW-1133">Transmembrane helix</keyword>
<dbReference type="EC" id="2.7.7.65" evidence="1"/>
<accession>A0A4Q0SXR1</accession>
<dbReference type="CDD" id="cd01949">
    <property type="entry name" value="GGDEF"/>
    <property type="match status" value="1"/>
</dbReference>
<protein>
    <recommendedName>
        <fullName evidence="1">diguanylate cyclase</fullName>
        <ecNumber evidence="1">2.7.7.65</ecNumber>
    </recommendedName>
</protein>
<evidence type="ECO:0000259" key="4">
    <source>
        <dbReference type="PROSITE" id="PS50887"/>
    </source>
</evidence>
<dbReference type="PANTHER" id="PTHR45138:SF9">
    <property type="entry name" value="DIGUANYLATE CYCLASE DGCM-RELATED"/>
    <property type="match status" value="1"/>
</dbReference>
<feature type="transmembrane region" description="Helical" evidence="3">
    <location>
        <begin position="89"/>
        <end position="112"/>
    </location>
</feature>
<dbReference type="InterPro" id="IPR000160">
    <property type="entry name" value="GGDEF_dom"/>
</dbReference>